<dbReference type="Proteomes" id="UP001250656">
    <property type="component" value="Unassembled WGS sequence"/>
</dbReference>
<evidence type="ECO:0000313" key="2">
    <source>
        <dbReference type="Proteomes" id="UP001250656"/>
    </source>
</evidence>
<dbReference type="InterPro" id="IPR046484">
    <property type="entry name" value="DUF6577"/>
</dbReference>
<accession>A0ABU3L432</accession>
<dbReference type="RefSeq" id="WP_314013597.1">
    <property type="nucleotide sequence ID" value="NZ_JAVTTP010000001.1"/>
</dbReference>
<dbReference type="Pfam" id="PF20217">
    <property type="entry name" value="DUF6577"/>
    <property type="match status" value="1"/>
</dbReference>
<reference evidence="1 2" key="1">
    <citation type="submission" date="2023-09" db="EMBL/GenBank/DDBJ databases">
        <title>Novel taxa isolated from Blanes Bay.</title>
        <authorList>
            <person name="Rey-Velasco X."/>
            <person name="Lucena T."/>
        </authorList>
    </citation>
    <scope>NUCLEOTIDE SEQUENCE [LARGE SCALE GENOMIC DNA]</scope>
    <source>
        <strain evidence="1 2">S334</strain>
    </source>
</reference>
<comment type="caution">
    <text evidence="1">The sequence shown here is derived from an EMBL/GenBank/DDBJ whole genome shotgun (WGS) entry which is preliminary data.</text>
</comment>
<protein>
    <submittedName>
        <fullName evidence="1">DUF6577 family protein</fullName>
    </submittedName>
</protein>
<sequence>MEPELKQTTINWRVYSLVQMGVLNRIGRGKFETGEGKNYIPEITSKLKSIYSKIQKEFPYLEICIWNTSALNEFMPHQSGSFYILVEVEKEATQSVFYFLKEANYSVFIDPTNDILDKYLPDNKDSIIITSLVTEAPTQTINGVNTTSIEKMLVDIFCDDVIFSAQQGAEMRTIFMAAISKYTVNESRMLRYADRRRKKEILKKYINSISD</sequence>
<evidence type="ECO:0000313" key="1">
    <source>
        <dbReference type="EMBL" id="MDT7828333.1"/>
    </source>
</evidence>
<proteinExistence type="predicted"/>
<keyword evidence="2" id="KW-1185">Reference proteome</keyword>
<name>A0ABU3L432_9FLAO</name>
<organism evidence="1 2">
    <name type="scientific">Pricia mediterranea</name>
    <dbReference type="NCBI Taxonomy" id="3076079"/>
    <lineage>
        <taxon>Bacteria</taxon>
        <taxon>Pseudomonadati</taxon>
        <taxon>Bacteroidota</taxon>
        <taxon>Flavobacteriia</taxon>
        <taxon>Flavobacteriales</taxon>
        <taxon>Flavobacteriaceae</taxon>
        <taxon>Pricia</taxon>
    </lineage>
</organism>
<gene>
    <name evidence="1" type="ORF">RQM65_06630</name>
</gene>
<dbReference type="EMBL" id="JAVTTP010000001">
    <property type="protein sequence ID" value="MDT7828333.1"/>
    <property type="molecule type" value="Genomic_DNA"/>
</dbReference>